<evidence type="ECO:0000256" key="2">
    <source>
        <dbReference type="ARBA" id="ARBA00022670"/>
    </source>
</evidence>
<dbReference type="PANTHER" id="PTHR47053:SF1">
    <property type="entry name" value="MUREIN DD-ENDOPEPTIDASE MEPH-RELATED"/>
    <property type="match status" value="1"/>
</dbReference>
<dbReference type="GO" id="GO:0006508">
    <property type="term" value="P:proteolysis"/>
    <property type="evidence" value="ECO:0007669"/>
    <property type="project" value="UniProtKB-KW"/>
</dbReference>
<dbReference type="Pfam" id="PF18348">
    <property type="entry name" value="SH3_16"/>
    <property type="match status" value="1"/>
</dbReference>
<protein>
    <submittedName>
        <fullName evidence="6">Gamma-D-glutamyl-L-lysine endopeptidase</fullName>
        <ecNumber evidence="6">3.4.-.-</ecNumber>
    </submittedName>
</protein>
<dbReference type="Proteomes" id="UP000254893">
    <property type="component" value="Unassembled WGS sequence"/>
</dbReference>
<keyword evidence="4" id="KW-0788">Thiol protease</keyword>
<dbReference type="PANTHER" id="PTHR47053">
    <property type="entry name" value="MUREIN DD-ENDOPEPTIDASE MEPH-RELATED"/>
    <property type="match status" value="1"/>
</dbReference>
<accession>A0A380BIQ4</accession>
<dbReference type="Pfam" id="PF00877">
    <property type="entry name" value="NLPC_P60"/>
    <property type="match status" value="1"/>
</dbReference>
<dbReference type="InterPro" id="IPR041382">
    <property type="entry name" value="SH3_16"/>
</dbReference>
<dbReference type="EMBL" id="UGYW01000002">
    <property type="protein sequence ID" value="SUJ01980.1"/>
    <property type="molecule type" value="Genomic_DNA"/>
</dbReference>
<dbReference type="AlphaFoldDB" id="A0A380BIQ4"/>
<evidence type="ECO:0000256" key="1">
    <source>
        <dbReference type="ARBA" id="ARBA00007074"/>
    </source>
</evidence>
<dbReference type="RefSeq" id="WP_115169284.1">
    <property type="nucleotide sequence ID" value="NZ_UGYW01000002.1"/>
</dbReference>
<dbReference type="SUPFAM" id="SSF54001">
    <property type="entry name" value="Cysteine proteinases"/>
    <property type="match status" value="1"/>
</dbReference>
<dbReference type="Gene3D" id="2.30.30.40">
    <property type="entry name" value="SH3 Domains"/>
    <property type="match status" value="1"/>
</dbReference>
<keyword evidence="3 6" id="KW-0378">Hydrolase</keyword>
<evidence type="ECO:0000259" key="5">
    <source>
        <dbReference type="PROSITE" id="PS51935"/>
    </source>
</evidence>
<dbReference type="Gene3D" id="3.90.1720.10">
    <property type="entry name" value="endopeptidase domain like (from Nostoc punctiforme)"/>
    <property type="match status" value="1"/>
</dbReference>
<sequence length="257" mass="29009">MAFGICNLSIVPLRAEAAHRSEMVSQLLFGECFEVQEESADWAYIKTETDNYEGWLQLGQFTYVTAEEYNSCHSSKRLLVGPSGAYAVSGFVRIQLVHGTYVCPGQDNTMKVGTVAYNIEGDVFEPDTGSFETEIAVISRAYEAVPYLWGGRSRAGIDCSGFSQLIYRHFNLKLPRDAYQQAELGTTVDFLPEIKAGDLAYFDNAEGRITHVGIMLDSERIIHASAKIRIDRMDSEGIFNKDWNKYTHRLRIVKRYI</sequence>
<evidence type="ECO:0000313" key="7">
    <source>
        <dbReference type="Proteomes" id="UP000254893"/>
    </source>
</evidence>
<reference evidence="6 7" key="1">
    <citation type="submission" date="2018-06" db="EMBL/GenBank/DDBJ databases">
        <authorList>
            <consortium name="Pathogen Informatics"/>
            <person name="Doyle S."/>
        </authorList>
    </citation>
    <scope>NUCLEOTIDE SEQUENCE [LARGE SCALE GENOMIC DNA]</scope>
    <source>
        <strain evidence="6 7">NCTC11388</strain>
    </source>
</reference>
<evidence type="ECO:0000256" key="4">
    <source>
        <dbReference type="ARBA" id="ARBA00022807"/>
    </source>
</evidence>
<dbReference type="GO" id="GO:0008234">
    <property type="term" value="F:cysteine-type peptidase activity"/>
    <property type="evidence" value="ECO:0007669"/>
    <property type="project" value="UniProtKB-KW"/>
</dbReference>
<keyword evidence="2" id="KW-0645">Protease</keyword>
<dbReference type="EC" id="3.4.-.-" evidence="6"/>
<organism evidence="6 7">
    <name type="scientific">Sphingobacterium spiritivorum</name>
    <name type="common">Flavobacterium spiritivorum</name>
    <dbReference type="NCBI Taxonomy" id="258"/>
    <lineage>
        <taxon>Bacteria</taxon>
        <taxon>Pseudomonadati</taxon>
        <taxon>Bacteroidota</taxon>
        <taxon>Sphingobacteriia</taxon>
        <taxon>Sphingobacteriales</taxon>
        <taxon>Sphingobacteriaceae</taxon>
        <taxon>Sphingobacterium</taxon>
    </lineage>
</organism>
<evidence type="ECO:0000256" key="3">
    <source>
        <dbReference type="ARBA" id="ARBA00022801"/>
    </source>
</evidence>
<dbReference type="InterPro" id="IPR038765">
    <property type="entry name" value="Papain-like_cys_pep_sf"/>
</dbReference>
<dbReference type="PROSITE" id="PS51935">
    <property type="entry name" value="NLPC_P60"/>
    <property type="match status" value="1"/>
</dbReference>
<dbReference type="InterPro" id="IPR051202">
    <property type="entry name" value="Peptidase_C40"/>
</dbReference>
<dbReference type="InterPro" id="IPR000064">
    <property type="entry name" value="NLP_P60_dom"/>
</dbReference>
<evidence type="ECO:0000313" key="6">
    <source>
        <dbReference type="EMBL" id="SUJ01980.1"/>
    </source>
</evidence>
<proteinExistence type="inferred from homology"/>
<feature type="domain" description="NlpC/P60" evidence="5">
    <location>
        <begin position="129"/>
        <end position="254"/>
    </location>
</feature>
<comment type="similarity">
    <text evidence="1">Belongs to the peptidase C40 family.</text>
</comment>
<gene>
    <name evidence="6" type="primary">ykfC</name>
    <name evidence="6" type="ORF">NCTC11388_00914</name>
</gene>
<name>A0A380BIQ4_SPHSI</name>